<evidence type="ECO:0000256" key="5">
    <source>
        <dbReference type="ARBA" id="ARBA00022679"/>
    </source>
</evidence>
<comment type="catalytic activity">
    <reaction evidence="1">
        <text>ATP + protein L-histidine = ADP + protein N-phospho-L-histidine.</text>
        <dbReference type="EC" id="2.7.13.3"/>
    </reaction>
</comment>
<dbReference type="AlphaFoldDB" id="A0A2T1DI41"/>
<evidence type="ECO:0000256" key="1">
    <source>
        <dbReference type="ARBA" id="ARBA00000085"/>
    </source>
</evidence>
<evidence type="ECO:0000259" key="10">
    <source>
        <dbReference type="PROSITE" id="PS50109"/>
    </source>
</evidence>
<proteinExistence type="inferred from homology"/>
<dbReference type="InterPro" id="IPR001610">
    <property type="entry name" value="PAC"/>
</dbReference>
<dbReference type="InterPro" id="IPR000700">
    <property type="entry name" value="PAS-assoc_C"/>
</dbReference>
<keyword evidence="7" id="KW-0902">Two-component regulatory system</keyword>
<reference evidence="14 15" key="2">
    <citation type="submission" date="2018-03" db="EMBL/GenBank/DDBJ databases">
        <title>The ancient ancestry and fast evolution of plastids.</title>
        <authorList>
            <person name="Moore K.R."/>
            <person name="Magnabosco C."/>
            <person name="Momper L."/>
            <person name="Gold D.A."/>
            <person name="Bosak T."/>
            <person name="Fournier G.P."/>
        </authorList>
    </citation>
    <scope>NUCLEOTIDE SEQUENCE [LARGE SCALE GENOMIC DNA]</scope>
    <source>
        <strain evidence="14 15">ULC007</strain>
    </source>
</reference>
<dbReference type="Pfam" id="PF08448">
    <property type="entry name" value="PAS_4"/>
    <property type="match status" value="1"/>
</dbReference>
<dbReference type="EC" id="2.7.13.3" evidence="3"/>
<feature type="domain" description="Response regulatory" evidence="11">
    <location>
        <begin position="62"/>
        <end position="178"/>
    </location>
</feature>
<dbReference type="Gene3D" id="3.40.50.2300">
    <property type="match status" value="2"/>
</dbReference>
<protein>
    <recommendedName>
        <fullName evidence="8">Circadian input-output histidine kinase CikA</fullName>
        <ecNumber evidence="3">2.7.13.3</ecNumber>
    </recommendedName>
</protein>
<evidence type="ECO:0000256" key="4">
    <source>
        <dbReference type="ARBA" id="ARBA00022553"/>
    </source>
</evidence>
<dbReference type="SMART" id="SM00448">
    <property type="entry name" value="REC"/>
    <property type="match status" value="2"/>
</dbReference>
<comment type="similarity">
    <text evidence="2">In the N-terminal section; belongs to the phytochrome family.</text>
</comment>
<dbReference type="PANTHER" id="PTHR43047">
    <property type="entry name" value="TWO-COMPONENT HISTIDINE PROTEIN KINASE"/>
    <property type="match status" value="1"/>
</dbReference>
<feature type="domain" description="Histidine kinase" evidence="10">
    <location>
        <begin position="612"/>
        <end position="833"/>
    </location>
</feature>
<dbReference type="SMART" id="SM00387">
    <property type="entry name" value="HATPase_c"/>
    <property type="match status" value="1"/>
</dbReference>
<dbReference type="PROSITE" id="PS50112">
    <property type="entry name" value="PAS"/>
    <property type="match status" value="3"/>
</dbReference>
<dbReference type="FunFam" id="3.30.565.10:FF:000010">
    <property type="entry name" value="Sensor histidine kinase RcsC"/>
    <property type="match status" value="1"/>
</dbReference>
<dbReference type="GO" id="GO:0005886">
    <property type="term" value="C:plasma membrane"/>
    <property type="evidence" value="ECO:0007669"/>
    <property type="project" value="TreeGrafter"/>
</dbReference>
<dbReference type="Gene3D" id="3.30.565.10">
    <property type="entry name" value="Histidine kinase-like ATPase, C-terminal domain"/>
    <property type="match status" value="1"/>
</dbReference>
<dbReference type="InterPro" id="IPR013656">
    <property type="entry name" value="PAS_4"/>
</dbReference>
<evidence type="ECO:0000256" key="2">
    <source>
        <dbReference type="ARBA" id="ARBA00006402"/>
    </source>
</evidence>
<evidence type="ECO:0000256" key="7">
    <source>
        <dbReference type="ARBA" id="ARBA00023012"/>
    </source>
</evidence>
<evidence type="ECO:0000259" key="13">
    <source>
        <dbReference type="PROSITE" id="PS50113"/>
    </source>
</evidence>
<dbReference type="Pfam" id="PF13426">
    <property type="entry name" value="PAS_9"/>
    <property type="match status" value="1"/>
</dbReference>
<dbReference type="Pfam" id="PF00512">
    <property type="entry name" value="HisKA"/>
    <property type="match status" value="1"/>
</dbReference>
<dbReference type="NCBIfam" id="TIGR00229">
    <property type="entry name" value="sensory_box"/>
    <property type="match status" value="3"/>
</dbReference>
<dbReference type="SUPFAM" id="SSF55874">
    <property type="entry name" value="ATPase domain of HSP90 chaperone/DNA topoisomerase II/histidine kinase"/>
    <property type="match status" value="1"/>
</dbReference>
<reference evidence="14 15" key="1">
    <citation type="submission" date="2018-02" db="EMBL/GenBank/DDBJ databases">
        <authorList>
            <person name="Cohen D.B."/>
            <person name="Kent A.D."/>
        </authorList>
    </citation>
    <scope>NUCLEOTIDE SEQUENCE [LARGE SCALE GENOMIC DNA]</scope>
    <source>
        <strain evidence="14 15">ULC007</strain>
    </source>
</reference>
<dbReference type="OrthoDB" id="9812358at2"/>
<feature type="domain" description="PAS" evidence="12">
    <location>
        <begin position="337"/>
        <end position="411"/>
    </location>
</feature>
<feature type="domain" description="PAC" evidence="13">
    <location>
        <begin position="542"/>
        <end position="594"/>
    </location>
</feature>
<dbReference type="InterPro" id="IPR004358">
    <property type="entry name" value="Sig_transdc_His_kin-like_C"/>
</dbReference>
<keyword evidence="15" id="KW-1185">Reference proteome</keyword>
<feature type="domain" description="PAC" evidence="13">
    <location>
        <begin position="410"/>
        <end position="465"/>
    </location>
</feature>
<dbReference type="Gene3D" id="3.30.450.20">
    <property type="entry name" value="PAS domain"/>
    <property type="match status" value="3"/>
</dbReference>
<dbReference type="CDD" id="cd00130">
    <property type="entry name" value="PAS"/>
    <property type="match status" value="3"/>
</dbReference>
<evidence type="ECO:0000256" key="8">
    <source>
        <dbReference type="ARBA" id="ARBA00074306"/>
    </source>
</evidence>
<evidence type="ECO:0000313" key="14">
    <source>
        <dbReference type="EMBL" id="PSB20135.1"/>
    </source>
</evidence>
<dbReference type="STRING" id="1920490.GCA_001895925_03752"/>
<dbReference type="EMBL" id="PVWG01000007">
    <property type="protein sequence ID" value="PSB20135.1"/>
    <property type="molecule type" value="Genomic_DNA"/>
</dbReference>
<dbReference type="Gene3D" id="1.10.287.130">
    <property type="match status" value="1"/>
</dbReference>
<name>A0A2T1DI41_9CYAN</name>
<dbReference type="InterPro" id="IPR036890">
    <property type="entry name" value="HATPase_C_sf"/>
</dbReference>
<dbReference type="CDD" id="cd16922">
    <property type="entry name" value="HATPase_EvgS-ArcB-TorS-like"/>
    <property type="match status" value="1"/>
</dbReference>
<evidence type="ECO:0000256" key="6">
    <source>
        <dbReference type="ARBA" id="ARBA00022777"/>
    </source>
</evidence>
<dbReference type="PANTHER" id="PTHR43047:SF64">
    <property type="entry name" value="HISTIDINE KINASE CONTAINING CHEY-HOMOLOGOUS RECEIVER DOMAIN AND PAS DOMAIN-RELATED"/>
    <property type="match status" value="1"/>
</dbReference>
<feature type="modified residue" description="4-aspartylphosphate" evidence="9">
    <location>
        <position position="906"/>
    </location>
</feature>
<feature type="domain" description="PAS" evidence="12">
    <location>
        <begin position="466"/>
        <end position="538"/>
    </location>
</feature>
<dbReference type="CDD" id="cd17546">
    <property type="entry name" value="REC_hyHK_CKI1_RcsC-like"/>
    <property type="match status" value="1"/>
</dbReference>
<evidence type="ECO:0000259" key="11">
    <source>
        <dbReference type="PROSITE" id="PS50110"/>
    </source>
</evidence>
<dbReference type="InterPro" id="IPR013655">
    <property type="entry name" value="PAS_fold_3"/>
</dbReference>
<dbReference type="CDD" id="cd00082">
    <property type="entry name" value="HisKA"/>
    <property type="match status" value="1"/>
</dbReference>
<dbReference type="CDD" id="cd19920">
    <property type="entry name" value="REC_PA4781-like"/>
    <property type="match status" value="1"/>
</dbReference>
<dbReference type="PROSITE" id="PS50110">
    <property type="entry name" value="RESPONSE_REGULATORY"/>
    <property type="match status" value="2"/>
</dbReference>
<evidence type="ECO:0000256" key="3">
    <source>
        <dbReference type="ARBA" id="ARBA00012438"/>
    </source>
</evidence>
<dbReference type="Pfam" id="PF00072">
    <property type="entry name" value="Response_reg"/>
    <property type="match status" value="2"/>
</dbReference>
<dbReference type="Proteomes" id="UP000238634">
    <property type="component" value="Unassembled WGS sequence"/>
</dbReference>
<evidence type="ECO:0000313" key="15">
    <source>
        <dbReference type="Proteomes" id="UP000238634"/>
    </source>
</evidence>
<dbReference type="InterPro" id="IPR003661">
    <property type="entry name" value="HisK_dim/P_dom"/>
</dbReference>
<keyword evidence="6" id="KW-0418">Kinase</keyword>
<keyword evidence="4 9" id="KW-0597">Phosphoprotein</keyword>
<dbReference type="InterPro" id="IPR000014">
    <property type="entry name" value="PAS"/>
</dbReference>
<dbReference type="InterPro" id="IPR001789">
    <property type="entry name" value="Sig_transdc_resp-reg_receiver"/>
</dbReference>
<dbReference type="Pfam" id="PF08447">
    <property type="entry name" value="PAS_3"/>
    <property type="match status" value="1"/>
</dbReference>
<dbReference type="PROSITE" id="PS50109">
    <property type="entry name" value="HIS_KIN"/>
    <property type="match status" value="1"/>
</dbReference>
<feature type="domain" description="Response regulatory" evidence="11">
    <location>
        <begin position="857"/>
        <end position="987"/>
    </location>
</feature>
<keyword evidence="5" id="KW-0808">Transferase</keyword>
<dbReference type="SUPFAM" id="SSF55785">
    <property type="entry name" value="PYP-like sensor domain (PAS domain)"/>
    <property type="match status" value="3"/>
</dbReference>
<sequence length="1093" mass="123159">MTSQRTCVYTVAILGEQFWGVRKSKSPKMGDLGAREFTALTDRFIRRFSTAKTSMTTSKKARILIVDDQPTNLKVLSDLLINYGFEVLIAKDGNNALQKLQRVVPDLILLDVLMPGLDGFETCQQLKASEVTRDIPIIFMTALTDPIDKIKGLTIGAVDYITKPIQHEEVLARINVHLRLSHLSKQLEEQNHLLQDEIRSRELVQSALRISETKFSKAFRSSPGAMMITTLEDCRFLEINQSFCQLTGYLPEEVLGKTAADLNLWKSAAERDRFHDQLRQSSGILKQQEFQVQDKAGAIKFVLISAEIIELEGNQCLLAMTQDITETKRSTTSLLEKEQFLRGIYEGVEQSIWVVNIQANGDFVLVGANPVCERLTGFSSSYVQGKTVEQIFPPEVAATVRENYRTCIELGTSFTYEECLPFEGQWKWGLTTLTPIRDQRSRIYRIIGTAVDITQRKQTEAALQASEERLQLVLNANNDGIWDVNLITNQLFCSQRWYDILGYAEAEIGTDNYDVFTLVHPDDLDSFTAANQAYLAQEVPHYVTEYRILCNDGTYKWCESRGTALWDEQGQPMRMIGSMRDVTERKQRAVELQQAKEAAEAASLAKSAFLANMNHELRTPLAIILGCSELLNSDKTLIHKQRSHLSTIDRSVQHLLNLINNVLELSKIEAGAAILNLVEVNLPSLLENVVEMFRLPAASKGLRFVYDRPPNLPSVIEADENKLRQVLMNLLGNAIKFTDRGNITLRAFSQTTDSEQITLHFEVEDTGLGIAPQELNSVFDAFVQTETGRKSNKGTGLGLAISRQFVELMGGKISVSSTIERGTRFTVDLPVTAIAVPTLVPQPQQVIGLQPNQETYRILVVEDTKDARSLLVQLLGDRGFEVQAAEDGQRAIDCWQQWHPHLILMDLRMPGIDGCQATQQIRHLEQQQKISKRRRRSSTHSPITKIIALTASAIDEDHDTILATGCDDVLYKPFREDQLFSAIERHLKVRYLYDDCTDQTDDRSHRSKTAYASAQNLETAFDTLLTVMPSEWVADLYGAASRLSVDRCLKLIQQLPDDYLDLSQALCDAINNFRFDVVINLTQPLQNLDVKSR</sequence>
<dbReference type="SMART" id="SM00388">
    <property type="entry name" value="HisKA"/>
    <property type="match status" value="1"/>
</dbReference>
<dbReference type="PRINTS" id="PR00344">
    <property type="entry name" value="BCTRLSENSOR"/>
</dbReference>
<dbReference type="PROSITE" id="PS50113">
    <property type="entry name" value="PAC"/>
    <property type="match status" value="2"/>
</dbReference>
<evidence type="ECO:0000256" key="9">
    <source>
        <dbReference type="PROSITE-ProRule" id="PRU00169"/>
    </source>
</evidence>
<gene>
    <name evidence="14" type="ORF">C7B65_08765</name>
</gene>
<organism evidence="14 15">
    <name type="scientific">Phormidesmis priestleyi ULC007</name>
    <dbReference type="NCBI Taxonomy" id="1920490"/>
    <lineage>
        <taxon>Bacteria</taxon>
        <taxon>Bacillati</taxon>
        <taxon>Cyanobacteriota</taxon>
        <taxon>Cyanophyceae</taxon>
        <taxon>Leptolyngbyales</taxon>
        <taxon>Leptolyngbyaceae</taxon>
        <taxon>Phormidesmis</taxon>
    </lineage>
</organism>
<dbReference type="InterPro" id="IPR003594">
    <property type="entry name" value="HATPase_dom"/>
</dbReference>
<dbReference type="InterPro" id="IPR005467">
    <property type="entry name" value="His_kinase_dom"/>
</dbReference>
<dbReference type="SMART" id="SM00091">
    <property type="entry name" value="PAS"/>
    <property type="match status" value="3"/>
</dbReference>
<dbReference type="InterPro" id="IPR035965">
    <property type="entry name" value="PAS-like_dom_sf"/>
</dbReference>
<feature type="modified residue" description="4-aspartylphosphate" evidence="9">
    <location>
        <position position="111"/>
    </location>
</feature>
<comment type="caution">
    <text evidence="14">The sequence shown here is derived from an EMBL/GenBank/DDBJ whole genome shotgun (WGS) entry which is preliminary data.</text>
</comment>
<dbReference type="SMART" id="SM00086">
    <property type="entry name" value="PAC"/>
    <property type="match status" value="3"/>
</dbReference>
<evidence type="ECO:0000259" key="12">
    <source>
        <dbReference type="PROSITE" id="PS50112"/>
    </source>
</evidence>
<dbReference type="SUPFAM" id="SSF47384">
    <property type="entry name" value="Homodimeric domain of signal transducing histidine kinase"/>
    <property type="match status" value="1"/>
</dbReference>
<dbReference type="Pfam" id="PF02518">
    <property type="entry name" value="HATPase_c"/>
    <property type="match status" value="1"/>
</dbReference>
<dbReference type="InterPro" id="IPR036097">
    <property type="entry name" value="HisK_dim/P_sf"/>
</dbReference>
<dbReference type="GO" id="GO:0009927">
    <property type="term" value="F:histidine phosphotransfer kinase activity"/>
    <property type="evidence" value="ECO:0007669"/>
    <property type="project" value="TreeGrafter"/>
</dbReference>
<dbReference type="InterPro" id="IPR011006">
    <property type="entry name" value="CheY-like_superfamily"/>
</dbReference>
<feature type="domain" description="PAS" evidence="12">
    <location>
        <begin position="211"/>
        <end position="258"/>
    </location>
</feature>
<dbReference type="GO" id="GO:0000155">
    <property type="term" value="F:phosphorelay sensor kinase activity"/>
    <property type="evidence" value="ECO:0007669"/>
    <property type="project" value="InterPro"/>
</dbReference>
<accession>A0A2T1DI41</accession>
<dbReference type="SUPFAM" id="SSF52172">
    <property type="entry name" value="CheY-like"/>
    <property type="match status" value="2"/>
</dbReference>